<proteinExistence type="inferred from homology"/>
<dbReference type="FunFam" id="1.10.287.1080:FF:000003">
    <property type="entry name" value="Nucleoside triphosphate pyrophosphohydrolase"/>
    <property type="match status" value="1"/>
</dbReference>
<dbReference type="EC" id="3.6.1.8" evidence="3"/>
<accession>A4BBK6</accession>
<dbReference type="PANTHER" id="PTHR30522:SF0">
    <property type="entry name" value="NUCLEOSIDE TRIPHOSPHATE PYROPHOSPHOHYDROLASE"/>
    <property type="match status" value="1"/>
</dbReference>
<dbReference type="GO" id="GO:0046047">
    <property type="term" value="P:TTP catabolic process"/>
    <property type="evidence" value="ECO:0007669"/>
    <property type="project" value="TreeGrafter"/>
</dbReference>
<dbReference type="GO" id="GO:0047693">
    <property type="term" value="F:ATP diphosphatase activity"/>
    <property type="evidence" value="ECO:0007669"/>
    <property type="project" value="UniProtKB-EC"/>
</dbReference>
<gene>
    <name evidence="6" type="ORF">MED297_00930</name>
</gene>
<dbReference type="GO" id="GO:0046061">
    <property type="term" value="P:dATP catabolic process"/>
    <property type="evidence" value="ECO:0007669"/>
    <property type="project" value="TreeGrafter"/>
</dbReference>
<dbReference type="InterPro" id="IPR011551">
    <property type="entry name" value="NTP_PyrPHydrolase_MazG"/>
</dbReference>
<evidence type="ECO:0000256" key="1">
    <source>
        <dbReference type="ARBA" id="ARBA00052141"/>
    </source>
</evidence>
<feature type="domain" description="NTP pyrophosphohydrolase MazG-like" evidence="5">
    <location>
        <begin position="30"/>
        <end position="103"/>
    </location>
</feature>
<dbReference type="PANTHER" id="PTHR30522">
    <property type="entry name" value="NUCLEOSIDE TRIPHOSPHATE PYROPHOSPHOHYDROLASE"/>
    <property type="match status" value="1"/>
</dbReference>
<feature type="domain" description="NTP pyrophosphohydrolase MazG-like" evidence="5">
    <location>
        <begin position="178"/>
        <end position="233"/>
    </location>
</feature>
<dbReference type="FunFam" id="1.10.287.1080:FF:000001">
    <property type="entry name" value="Nucleoside triphosphate pyrophosphohydrolase"/>
    <property type="match status" value="1"/>
</dbReference>
<dbReference type="Pfam" id="PF03819">
    <property type="entry name" value="MazG"/>
    <property type="match status" value="2"/>
</dbReference>
<name>A4BBK6_9GAMM</name>
<dbReference type="Gene3D" id="1.10.287.1080">
    <property type="entry name" value="MazG-like"/>
    <property type="match status" value="2"/>
</dbReference>
<dbReference type="InterPro" id="IPR048015">
    <property type="entry name" value="NTP-PPase_MazG-like_N"/>
</dbReference>
<evidence type="ECO:0000313" key="7">
    <source>
        <dbReference type="Proteomes" id="UP000005953"/>
    </source>
</evidence>
<dbReference type="InterPro" id="IPR048011">
    <property type="entry name" value="NTP-PPase_MazG-like_C"/>
</dbReference>
<dbReference type="GO" id="GO:0006950">
    <property type="term" value="P:response to stress"/>
    <property type="evidence" value="ECO:0007669"/>
    <property type="project" value="UniProtKB-ARBA"/>
</dbReference>
<protein>
    <recommendedName>
        <fullName evidence="4">Nucleoside triphosphate pyrophosphohydrolase</fullName>
        <ecNumber evidence="3">3.6.1.8</ecNumber>
    </recommendedName>
</protein>
<evidence type="ECO:0000259" key="5">
    <source>
        <dbReference type="Pfam" id="PF03819"/>
    </source>
</evidence>
<reference evidence="6 7" key="1">
    <citation type="submission" date="2006-02" db="EMBL/GenBank/DDBJ databases">
        <authorList>
            <person name="Pinhassi J."/>
            <person name="Pedros-Alio C."/>
            <person name="Ferriera S."/>
            <person name="Johnson J."/>
            <person name="Kravitz S."/>
            <person name="Halpern A."/>
            <person name="Remington K."/>
            <person name="Beeson K."/>
            <person name="Tran B."/>
            <person name="Rogers Y.-H."/>
            <person name="Friedman R."/>
            <person name="Venter J.C."/>
        </authorList>
    </citation>
    <scope>NUCLEOTIDE SEQUENCE [LARGE SCALE GENOMIC DNA]</scope>
    <source>
        <strain evidence="6 7">MED297</strain>
    </source>
</reference>
<organism evidence="6 7">
    <name type="scientific">Reinekea blandensis MED297</name>
    <dbReference type="NCBI Taxonomy" id="314283"/>
    <lineage>
        <taxon>Bacteria</taxon>
        <taxon>Pseudomonadati</taxon>
        <taxon>Pseudomonadota</taxon>
        <taxon>Gammaproteobacteria</taxon>
        <taxon>Oceanospirillales</taxon>
        <taxon>Saccharospirillaceae</taxon>
        <taxon>Reinekea</taxon>
    </lineage>
</organism>
<evidence type="ECO:0000313" key="6">
    <source>
        <dbReference type="EMBL" id="EAR10341.1"/>
    </source>
</evidence>
<dbReference type="GO" id="GO:0006203">
    <property type="term" value="P:dGTP catabolic process"/>
    <property type="evidence" value="ECO:0007669"/>
    <property type="project" value="TreeGrafter"/>
</dbReference>
<evidence type="ECO:0000256" key="4">
    <source>
        <dbReference type="ARBA" id="ARBA00074799"/>
    </source>
</evidence>
<keyword evidence="7" id="KW-1185">Reference proteome</keyword>
<dbReference type="RefSeq" id="WP_008046537.1">
    <property type="nucleotide sequence ID" value="NZ_CH724153.1"/>
</dbReference>
<dbReference type="SUPFAM" id="SSF101386">
    <property type="entry name" value="all-alpha NTP pyrophosphatases"/>
    <property type="match status" value="2"/>
</dbReference>
<dbReference type="Proteomes" id="UP000005953">
    <property type="component" value="Unassembled WGS sequence"/>
</dbReference>
<dbReference type="HOGENOM" id="CLU_038356_0_1_6"/>
<comment type="similarity">
    <text evidence="2">Belongs to the nucleoside triphosphate pyrophosphohydrolase family.</text>
</comment>
<evidence type="ECO:0000256" key="3">
    <source>
        <dbReference type="ARBA" id="ARBA00066372"/>
    </source>
</evidence>
<comment type="caution">
    <text evidence="6">The sequence shown here is derived from an EMBL/GenBank/DDBJ whole genome shotgun (WGS) entry which is preliminary data.</text>
</comment>
<dbReference type="GO" id="GO:0046076">
    <property type="term" value="P:dTTP catabolic process"/>
    <property type="evidence" value="ECO:0007669"/>
    <property type="project" value="TreeGrafter"/>
</dbReference>
<evidence type="ECO:0000256" key="2">
    <source>
        <dbReference type="ARBA" id="ARBA00061115"/>
    </source>
</evidence>
<dbReference type="STRING" id="314283.MED297_00930"/>
<dbReference type="NCBIfam" id="TIGR00444">
    <property type="entry name" value="mazG"/>
    <property type="match status" value="1"/>
</dbReference>
<dbReference type="GO" id="GO:0046081">
    <property type="term" value="P:dUTP catabolic process"/>
    <property type="evidence" value="ECO:0007669"/>
    <property type="project" value="TreeGrafter"/>
</dbReference>
<dbReference type="CDD" id="cd11529">
    <property type="entry name" value="NTP-PPase_MazG_Cterm"/>
    <property type="match status" value="1"/>
</dbReference>
<dbReference type="NCBIfam" id="NF007113">
    <property type="entry name" value="PRK09562.1"/>
    <property type="match status" value="1"/>
</dbReference>
<dbReference type="InterPro" id="IPR004518">
    <property type="entry name" value="MazG-like_dom"/>
</dbReference>
<dbReference type="OrthoDB" id="9808939at2"/>
<dbReference type="GO" id="GO:0046052">
    <property type="term" value="P:UTP catabolic process"/>
    <property type="evidence" value="ECO:0007669"/>
    <property type="project" value="TreeGrafter"/>
</dbReference>
<dbReference type="AlphaFoldDB" id="A4BBK6"/>
<comment type="catalytic activity">
    <reaction evidence="1">
        <text>ATP + H2O = AMP + diphosphate + H(+)</text>
        <dbReference type="Rhea" id="RHEA:14245"/>
        <dbReference type="ChEBI" id="CHEBI:15377"/>
        <dbReference type="ChEBI" id="CHEBI:15378"/>
        <dbReference type="ChEBI" id="CHEBI:30616"/>
        <dbReference type="ChEBI" id="CHEBI:33019"/>
        <dbReference type="ChEBI" id="CHEBI:456215"/>
        <dbReference type="EC" id="3.6.1.8"/>
    </reaction>
</comment>
<dbReference type="CDD" id="cd11528">
    <property type="entry name" value="NTP-PPase_MazG_Nterm"/>
    <property type="match status" value="1"/>
</dbReference>
<sequence>MTERYTFDDLKTLMSRLRDPQDGCPWDLDQSYRTIVPHTLEEVYEVIDTIEREDYQHLREELGDLLFQIVFYAQIASDEDRFNLDDVVHDLVTKLIFRHPHVFPAGTLESRVGDQSMTASGVEGQWDALKTKEKPERTSVLSDVPMALPGLLRARKLQSRAAKVGFDWPDIQGVIDKAHEELDELKEALQQGNSRNIESELGDLLFVLANLARHSDVDPEQAIRSTNAKFERRFGFVEAEVTRSQRDWSDFSLEALDAFWQQAKEDGL</sequence>
<dbReference type="EMBL" id="AAOE01000004">
    <property type="protein sequence ID" value="EAR10341.1"/>
    <property type="molecule type" value="Genomic_DNA"/>
</dbReference>